<feature type="transmembrane region" description="Helical" evidence="7">
    <location>
        <begin position="92"/>
        <end position="113"/>
    </location>
</feature>
<dbReference type="AlphaFoldDB" id="A0A934J2S5"/>
<dbReference type="PROSITE" id="PS50928">
    <property type="entry name" value="ABC_TM1"/>
    <property type="match status" value="1"/>
</dbReference>
<name>A0A934J2S5_9BACL</name>
<dbReference type="GO" id="GO:0055085">
    <property type="term" value="P:transmembrane transport"/>
    <property type="evidence" value="ECO:0007669"/>
    <property type="project" value="InterPro"/>
</dbReference>
<evidence type="ECO:0000256" key="4">
    <source>
        <dbReference type="ARBA" id="ARBA00022692"/>
    </source>
</evidence>
<reference evidence="9" key="1">
    <citation type="submission" date="2020-12" db="EMBL/GenBank/DDBJ databases">
        <authorList>
            <person name="Huq M.A."/>
        </authorList>
    </citation>
    <scope>NUCLEOTIDE SEQUENCE</scope>
    <source>
        <strain evidence="9">MAHUQ-46</strain>
    </source>
</reference>
<evidence type="ECO:0000256" key="5">
    <source>
        <dbReference type="ARBA" id="ARBA00022989"/>
    </source>
</evidence>
<evidence type="ECO:0000313" key="9">
    <source>
        <dbReference type="EMBL" id="MBJ6360408.1"/>
    </source>
</evidence>
<dbReference type="PANTHER" id="PTHR30193">
    <property type="entry name" value="ABC TRANSPORTER PERMEASE PROTEIN"/>
    <property type="match status" value="1"/>
</dbReference>
<dbReference type="InterPro" id="IPR000515">
    <property type="entry name" value="MetI-like"/>
</dbReference>
<keyword evidence="2 7" id="KW-0813">Transport</keyword>
<comment type="similarity">
    <text evidence="7">Belongs to the binding-protein-dependent transport system permease family.</text>
</comment>
<dbReference type="InterPro" id="IPR035906">
    <property type="entry name" value="MetI-like_sf"/>
</dbReference>
<dbReference type="SUPFAM" id="SSF161098">
    <property type="entry name" value="MetI-like"/>
    <property type="match status" value="1"/>
</dbReference>
<feature type="transmembrane region" description="Helical" evidence="7">
    <location>
        <begin position="281"/>
        <end position="300"/>
    </location>
</feature>
<comment type="subcellular location">
    <subcellularLocation>
        <location evidence="1 7">Cell membrane</location>
        <topology evidence="1 7">Multi-pass membrane protein</topology>
    </subcellularLocation>
</comment>
<feature type="domain" description="ABC transmembrane type-1" evidence="8">
    <location>
        <begin position="88"/>
        <end position="299"/>
    </location>
</feature>
<keyword evidence="10" id="KW-1185">Reference proteome</keyword>
<accession>A0A934J2S5</accession>
<sequence>MEQVEVAAPSRKLTLPLWRLGLRKKRYLFIYSCLLIPLIFFIIVRVLPILYSFHVSFRQWDLLSQTKPFVGLSNYAAIFQDEVFVRTIRNTLIYVVAGVPGQLAVGLAIALLLQRIVRFRGFFRTVYFIPHITSVVAVSWVFRWILMKNGVANGVLLELGLPAQPFLYSPSQAVYWIIIAVIWQNIGFQMLVFLAGLENIPRLYYDAASIDGAGRWRKFIHITLPLLNPVLLFSIVIASIGFLQTFTQVLNMTAGGPLNSTNSIVLYIYNRAFKSFEMGQASAATVVLFLLILTLTILQLKVLNRKVEH</sequence>
<dbReference type="InterPro" id="IPR051393">
    <property type="entry name" value="ABC_transporter_permease"/>
</dbReference>
<feature type="transmembrane region" description="Helical" evidence="7">
    <location>
        <begin position="218"/>
        <end position="243"/>
    </location>
</feature>
<dbReference type="CDD" id="cd06261">
    <property type="entry name" value="TM_PBP2"/>
    <property type="match status" value="1"/>
</dbReference>
<evidence type="ECO:0000256" key="1">
    <source>
        <dbReference type="ARBA" id="ARBA00004651"/>
    </source>
</evidence>
<evidence type="ECO:0000256" key="3">
    <source>
        <dbReference type="ARBA" id="ARBA00022475"/>
    </source>
</evidence>
<keyword evidence="6 7" id="KW-0472">Membrane</keyword>
<dbReference type="RefSeq" id="WP_199017932.1">
    <property type="nucleotide sequence ID" value="NZ_JAELUP010000007.1"/>
</dbReference>
<dbReference type="GO" id="GO:0005886">
    <property type="term" value="C:plasma membrane"/>
    <property type="evidence" value="ECO:0007669"/>
    <property type="project" value="UniProtKB-SubCell"/>
</dbReference>
<feature type="transmembrane region" description="Helical" evidence="7">
    <location>
        <begin position="125"/>
        <end position="146"/>
    </location>
</feature>
<evidence type="ECO:0000313" key="10">
    <source>
        <dbReference type="Proteomes" id="UP000640274"/>
    </source>
</evidence>
<gene>
    <name evidence="9" type="ORF">JFN88_03605</name>
</gene>
<evidence type="ECO:0000256" key="6">
    <source>
        <dbReference type="ARBA" id="ARBA00023136"/>
    </source>
</evidence>
<dbReference type="Gene3D" id="1.10.3720.10">
    <property type="entry name" value="MetI-like"/>
    <property type="match status" value="1"/>
</dbReference>
<dbReference type="EMBL" id="JAELUP010000007">
    <property type="protein sequence ID" value="MBJ6360408.1"/>
    <property type="molecule type" value="Genomic_DNA"/>
</dbReference>
<dbReference type="Pfam" id="PF00528">
    <property type="entry name" value="BPD_transp_1"/>
    <property type="match status" value="1"/>
</dbReference>
<evidence type="ECO:0000256" key="2">
    <source>
        <dbReference type="ARBA" id="ARBA00022448"/>
    </source>
</evidence>
<feature type="transmembrane region" description="Helical" evidence="7">
    <location>
        <begin position="28"/>
        <end position="51"/>
    </location>
</feature>
<evidence type="ECO:0000256" key="7">
    <source>
        <dbReference type="RuleBase" id="RU363032"/>
    </source>
</evidence>
<dbReference type="Proteomes" id="UP000640274">
    <property type="component" value="Unassembled WGS sequence"/>
</dbReference>
<proteinExistence type="inferred from homology"/>
<comment type="caution">
    <text evidence="9">The sequence shown here is derived from an EMBL/GenBank/DDBJ whole genome shotgun (WGS) entry which is preliminary data.</text>
</comment>
<feature type="transmembrane region" description="Helical" evidence="7">
    <location>
        <begin position="173"/>
        <end position="197"/>
    </location>
</feature>
<dbReference type="PANTHER" id="PTHR30193:SF37">
    <property type="entry name" value="INNER MEMBRANE ABC TRANSPORTER PERMEASE PROTEIN YCJO"/>
    <property type="match status" value="1"/>
</dbReference>
<keyword evidence="4 7" id="KW-0812">Transmembrane</keyword>
<keyword evidence="5 7" id="KW-1133">Transmembrane helix</keyword>
<organism evidence="9 10">
    <name type="scientific">Paenibacillus roseus</name>
    <dbReference type="NCBI Taxonomy" id="2798579"/>
    <lineage>
        <taxon>Bacteria</taxon>
        <taxon>Bacillati</taxon>
        <taxon>Bacillota</taxon>
        <taxon>Bacilli</taxon>
        <taxon>Bacillales</taxon>
        <taxon>Paenibacillaceae</taxon>
        <taxon>Paenibacillus</taxon>
    </lineage>
</organism>
<protein>
    <submittedName>
        <fullName evidence="9">Sugar ABC transporter permease</fullName>
    </submittedName>
</protein>
<keyword evidence="3" id="KW-1003">Cell membrane</keyword>
<evidence type="ECO:0000259" key="8">
    <source>
        <dbReference type="PROSITE" id="PS50928"/>
    </source>
</evidence>